<evidence type="ECO:0000259" key="14">
    <source>
        <dbReference type="PROSITE" id="PS50259"/>
    </source>
</evidence>
<keyword evidence="4 12" id="KW-0812">Transmembrane</keyword>
<keyword evidence="15" id="KW-1185">Reference proteome</keyword>
<evidence type="ECO:0000256" key="7">
    <source>
        <dbReference type="ARBA" id="ARBA00023040"/>
    </source>
</evidence>
<dbReference type="InterPro" id="IPR000337">
    <property type="entry name" value="GPCR_3"/>
</dbReference>
<dbReference type="FunFam" id="3.40.50.2300:FF:000024">
    <property type="entry name" value="Vomeronasal 2, receptor 73"/>
    <property type="match status" value="1"/>
</dbReference>
<evidence type="ECO:0000313" key="15">
    <source>
        <dbReference type="Proteomes" id="UP000504617"/>
    </source>
</evidence>
<dbReference type="KEGG" id="tsr:106548765"/>
<dbReference type="AlphaFoldDB" id="A0A6I9YC15"/>
<dbReference type="PANTHER" id="PTHR24061">
    <property type="entry name" value="CALCIUM-SENSING RECEPTOR-RELATED"/>
    <property type="match status" value="1"/>
</dbReference>
<dbReference type="GO" id="GO:0004930">
    <property type="term" value="F:G protein-coupled receptor activity"/>
    <property type="evidence" value="ECO:0007669"/>
    <property type="project" value="UniProtKB-KW"/>
</dbReference>
<dbReference type="Pfam" id="PF07562">
    <property type="entry name" value="NCD3G"/>
    <property type="match status" value="1"/>
</dbReference>
<evidence type="ECO:0000313" key="16">
    <source>
        <dbReference type="RefSeq" id="XP_013921686.1"/>
    </source>
</evidence>
<dbReference type="RefSeq" id="XP_013921686.1">
    <property type="nucleotide sequence ID" value="XM_014066211.1"/>
</dbReference>
<evidence type="ECO:0000256" key="1">
    <source>
        <dbReference type="ARBA" id="ARBA00004651"/>
    </source>
</evidence>
<dbReference type="PANTHER" id="PTHR24061:SF599">
    <property type="entry name" value="G-PROTEIN COUPLED RECEPTORS FAMILY 3 PROFILE DOMAIN-CONTAINING PROTEIN"/>
    <property type="match status" value="1"/>
</dbReference>
<evidence type="ECO:0000256" key="2">
    <source>
        <dbReference type="ARBA" id="ARBA00007242"/>
    </source>
</evidence>
<keyword evidence="6 12" id="KW-1133">Transmembrane helix</keyword>
<comment type="subcellular location">
    <subcellularLocation>
        <location evidence="1">Cell membrane</location>
        <topology evidence="1">Multi-pass membrane protein</topology>
    </subcellularLocation>
</comment>
<dbReference type="InterPro" id="IPR017979">
    <property type="entry name" value="GPCR_3_CS"/>
</dbReference>
<feature type="transmembrane region" description="Helical" evidence="12">
    <location>
        <begin position="644"/>
        <end position="663"/>
    </location>
</feature>
<feature type="transmembrane region" description="Helical" evidence="12">
    <location>
        <begin position="763"/>
        <end position="786"/>
    </location>
</feature>
<evidence type="ECO:0000256" key="11">
    <source>
        <dbReference type="ARBA" id="ARBA00023224"/>
    </source>
</evidence>
<evidence type="ECO:0000256" key="6">
    <source>
        <dbReference type="ARBA" id="ARBA00022989"/>
    </source>
</evidence>
<dbReference type="InterPro" id="IPR011500">
    <property type="entry name" value="GPCR_3_9-Cys_dom"/>
</dbReference>
<keyword evidence="9" id="KW-0675">Receptor</keyword>
<proteinExistence type="inferred from homology"/>
<evidence type="ECO:0000256" key="5">
    <source>
        <dbReference type="ARBA" id="ARBA00022729"/>
    </source>
</evidence>
<dbReference type="SUPFAM" id="SSF53822">
    <property type="entry name" value="Periplasmic binding protein-like I"/>
    <property type="match status" value="1"/>
</dbReference>
<dbReference type="InterPro" id="IPR000068">
    <property type="entry name" value="GPCR_3_Ca_sens_rcpt-rel"/>
</dbReference>
<evidence type="ECO:0000256" key="9">
    <source>
        <dbReference type="ARBA" id="ARBA00023170"/>
    </source>
</evidence>
<reference evidence="16" key="1">
    <citation type="submission" date="2025-08" db="UniProtKB">
        <authorList>
            <consortium name="RefSeq"/>
        </authorList>
    </citation>
    <scope>IDENTIFICATION</scope>
    <source>
        <tissue evidence="16">Skeletal muscle</tissue>
    </source>
</reference>
<dbReference type="CDD" id="cd15283">
    <property type="entry name" value="7tmC_V2R_pheromone"/>
    <property type="match status" value="1"/>
</dbReference>
<dbReference type="GeneID" id="106548765"/>
<feature type="transmembrane region" description="Helical" evidence="12">
    <location>
        <begin position="798"/>
        <end position="818"/>
    </location>
</feature>
<sequence>MLLLTLLPYTAYEALTATCNVQYPEHPLHSYCQSGDLIIGGIASHGIYLSYAKDFIKEPPPAMPEELTILPKNYQHILALAFAVKQINENPQILPNISLGFHIYDNYYNAKWTYHSTMLLIYTLEQFFPNYNCNMQNKLLAVIGGLDSLTSLDMAIVLDTYKIPQLTYSPTPVKKDKSSGLPFYQMVPKEELQYEGILSLLLHFKWIWIGVVVMDTDNGERFVQTVIPMFSQKGICFAFVQKIPVITFITNISEILYKGKMIYDILTCSKATVILVYGESNSFGFFRILSYQSEEDVDSKPRKPLGKLWIITAQMEIASFVFQRDWDLDMFRGSLAFMFHSRDVPGFHQFIDNRNPFTTKGDGFFKNFWEQVFGCVFPSTFVDEMEEPSCTGDEQPENLSYTIFEMSMSGNSYSVYNAVFAIAHALHAMHIAGFRHRTKIEGQLKLHNQPVWQLHPFLRQVMFNNSIGDKITFDPDGMLVDGFDIINFILSEKQSKVKIGKIGPQSPVHQTFIIEEDAIRWNSRFNQTTPVSLCTPSCNPGSRKQVTEGRPFCCYSCISCPEGKIAEKEDMNDCYKCTDKTYPNKKRDFCIPKTVTFLSYKEPLGICLCTATLFFSLITVLVLGTFIKHHATPIVKANNRDLTYSLLISLLLCFLSALLFIGQPNKVTCLLRQTVFSIVFSAAICCVLAKTITVILAFMLIKPGSRMNEWLGKRLAIAIAFSCSFVQTGICTFWLGTTPPFPDEDLHLVTEEIVLECNEGSVIMFYCVLGYMGFLSIVSFIVAFLARKLPDSFNEAKFISFTMLVFCSVWISFVPTYLSTKGKYMIAVEIFSILTSGAGLLVCIFSPKCYIIIMRPELNNKQYLIRR</sequence>
<accession>A0A6I9YC15</accession>
<feature type="domain" description="G-protein coupled receptors family 3 profile" evidence="14">
    <location>
        <begin position="604"/>
        <end position="867"/>
    </location>
</feature>
<keyword evidence="8 12" id="KW-0472">Membrane</keyword>
<dbReference type="PROSITE" id="PS00981">
    <property type="entry name" value="G_PROTEIN_RECEP_F3_3"/>
    <property type="match status" value="1"/>
</dbReference>
<gene>
    <name evidence="16" type="primary">LOC106548765</name>
</gene>
<dbReference type="Pfam" id="PF01094">
    <property type="entry name" value="ANF_receptor"/>
    <property type="match status" value="1"/>
</dbReference>
<keyword evidence="10" id="KW-0325">Glycoprotein</keyword>
<dbReference type="GO" id="GO:0005886">
    <property type="term" value="C:plasma membrane"/>
    <property type="evidence" value="ECO:0007669"/>
    <property type="project" value="UniProtKB-SubCell"/>
</dbReference>
<organism evidence="15 16">
    <name type="scientific">Thamnophis sirtalis</name>
    <dbReference type="NCBI Taxonomy" id="35019"/>
    <lineage>
        <taxon>Eukaryota</taxon>
        <taxon>Metazoa</taxon>
        <taxon>Chordata</taxon>
        <taxon>Craniata</taxon>
        <taxon>Vertebrata</taxon>
        <taxon>Euteleostomi</taxon>
        <taxon>Lepidosauria</taxon>
        <taxon>Squamata</taxon>
        <taxon>Bifurcata</taxon>
        <taxon>Unidentata</taxon>
        <taxon>Episquamata</taxon>
        <taxon>Toxicofera</taxon>
        <taxon>Serpentes</taxon>
        <taxon>Colubroidea</taxon>
        <taxon>Colubridae</taxon>
        <taxon>Natricinae</taxon>
        <taxon>Thamnophis</taxon>
    </lineage>
</organism>
<protein>
    <submittedName>
        <fullName evidence="16">Vomeronasal type-2 receptor 26-like</fullName>
    </submittedName>
</protein>
<dbReference type="PROSITE" id="PS50259">
    <property type="entry name" value="G_PROTEIN_RECEP_F3_4"/>
    <property type="match status" value="1"/>
</dbReference>
<keyword evidence="3" id="KW-1003">Cell membrane</keyword>
<dbReference type="InterPro" id="IPR004073">
    <property type="entry name" value="GPCR_3_vmron_rcpt_2"/>
</dbReference>
<evidence type="ECO:0000256" key="8">
    <source>
        <dbReference type="ARBA" id="ARBA00023136"/>
    </source>
</evidence>
<dbReference type="InterPro" id="IPR038550">
    <property type="entry name" value="GPCR_3_9-Cys_sf"/>
</dbReference>
<comment type="similarity">
    <text evidence="2">Belongs to the G-protein coupled receptor 3 family.</text>
</comment>
<keyword evidence="11" id="KW-0807">Transducer</keyword>
<evidence type="ECO:0000256" key="3">
    <source>
        <dbReference type="ARBA" id="ARBA00022475"/>
    </source>
</evidence>
<dbReference type="Gene3D" id="2.10.50.30">
    <property type="entry name" value="GPCR, family 3, nine cysteines domain"/>
    <property type="match status" value="1"/>
</dbReference>
<evidence type="ECO:0000256" key="4">
    <source>
        <dbReference type="ARBA" id="ARBA00022692"/>
    </source>
</evidence>
<name>A0A6I9YC15_9SAUR</name>
<feature type="transmembrane region" description="Helical" evidence="12">
    <location>
        <begin position="713"/>
        <end position="735"/>
    </location>
</feature>
<evidence type="ECO:0000256" key="12">
    <source>
        <dbReference type="SAM" id="Phobius"/>
    </source>
</evidence>
<dbReference type="Gene3D" id="3.40.50.2300">
    <property type="match status" value="2"/>
</dbReference>
<feature type="transmembrane region" description="Helical" evidence="12">
    <location>
        <begin position="824"/>
        <end position="845"/>
    </location>
</feature>
<dbReference type="InterPro" id="IPR028082">
    <property type="entry name" value="Peripla_BP_I"/>
</dbReference>
<feature type="transmembrane region" description="Helical" evidence="12">
    <location>
        <begin position="675"/>
        <end position="701"/>
    </location>
</feature>
<evidence type="ECO:0000256" key="13">
    <source>
        <dbReference type="SAM" id="SignalP"/>
    </source>
</evidence>
<feature type="transmembrane region" description="Helical" evidence="12">
    <location>
        <begin position="603"/>
        <end position="623"/>
    </location>
</feature>
<dbReference type="Pfam" id="PF00003">
    <property type="entry name" value="7tm_3"/>
    <property type="match status" value="1"/>
</dbReference>
<dbReference type="FunFam" id="2.10.50.30:FF:000002">
    <property type="entry name" value="Vomeronasal 2 receptor, h1"/>
    <property type="match status" value="1"/>
</dbReference>
<evidence type="ECO:0000256" key="10">
    <source>
        <dbReference type="ARBA" id="ARBA00023180"/>
    </source>
</evidence>
<dbReference type="PRINTS" id="PR00248">
    <property type="entry name" value="GPCRMGR"/>
</dbReference>
<dbReference type="InterPro" id="IPR017978">
    <property type="entry name" value="GPCR_3_C"/>
</dbReference>
<dbReference type="InterPro" id="IPR001828">
    <property type="entry name" value="ANF_lig-bd_rcpt"/>
</dbReference>
<feature type="signal peptide" evidence="13">
    <location>
        <begin position="1"/>
        <end position="16"/>
    </location>
</feature>
<dbReference type="OrthoDB" id="5984008at2759"/>
<dbReference type="PRINTS" id="PR01535">
    <property type="entry name" value="VOMERONASL2R"/>
</dbReference>
<feature type="chain" id="PRO_5026998054" evidence="13">
    <location>
        <begin position="17"/>
        <end position="867"/>
    </location>
</feature>
<keyword evidence="7" id="KW-0297">G-protein coupled receptor</keyword>
<keyword evidence="5 13" id="KW-0732">Signal</keyword>
<dbReference type="Proteomes" id="UP000504617">
    <property type="component" value="Unplaced"/>
</dbReference>